<reference evidence="8 9" key="1">
    <citation type="journal article" date="2018" name="Int. J. Syst. Evol. Microbiol.">
        <title>Epidermidibacterium keratini gen. nov., sp. nov., a member of the family Sporichthyaceae, isolated from keratin epidermis.</title>
        <authorList>
            <person name="Lee D.G."/>
            <person name="Trujillo M.E."/>
            <person name="Kang S."/>
            <person name="Nam J.J."/>
            <person name="Kim Y.J."/>
        </authorList>
    </citation>
    <scope>NUCLEOTIDE SEQUENCE [LARGE SCALE GENOMIC DNA]</scope>
    <source>
        <strain evidence="8 9">EPI-7</strain>
    </source>
</reference>
<dbReference type="SUPFAM" id="SSF48264">
    <property type="entry name" value="Cytochrome P450"/>
    <property type="match status" value="1"/>
</dbReference>
<evidence type="ECO:0000256" key="1">
    <source>
        <dbReference type="ARBA" id="ARBA00010617"/>
    </source>
</evidence>
<dbReference type="KEGG" id="eke:EK0264_14250"/>
<dbReference type="PANTHER" id="PTHR46696">
    <property type="entry name" value="P450, PUTATIVE (EUROFUNG)-RELATED"/>
    <property type="match status" value="1"/>
</dbReference>
<evidence type="ECO:0000256" key="2">
    <source>
        <dbReference type="ARBA" id="ARBA00022617"/>
    </source>
</evidence>
<dbReference type="GO" id="GO:0005506">
    <property type="term" value="F:iron ion binding"/>
    <property type="evidence" value="ECO:0007669"/>
    <property type="project" value="InterPro"/>
</dbReference>
<dbReference type="GO" id="GO:0016705">
    <property type="term" value="F:oxidoreductase activity, acting on paired donors, with incorporation or reduction of molecular oxygen"/>
    <property type="evidence" value="ECO:0007669"/>
    <property type="project" value="InterPro"/>
</dbReference>
<keyword evidence="3 7" id="KW-0479">Metal-binding</keyword>
<dbReference type="EMBL" id="CP047156">
    <property type="protein sequence ID" value="QHC01328.1"/>
    <property type="molecule type" value="Genomic_DNA"/>
</dbReference>
<evidence type="ECO:0000256" key="6">
    <source>
        <dbReference type="ARBA" id="ARBA00023033"/>
    </source>
</evidence>
<accession>A0A7L4YQJ3</accession>
<dbReference type="GO" id="GO:0004497">
    <property type="term" value="F:monooxygenase activity"/>
    <property type="evidence" value="ECO:0007669"/>
    <property type="project" value="UniProtKB-KW"/>
</dbReference>
<dbReference type="CDD" id="cd20625">
    <property type="entry name" value="CYP164-like"/>
    <property type="match status" value="1"/>
</dbReference>
<dbReference type="GO" id="GO:0020037">
    <property type="term" value="F:heme binding"/>
    <property type="evidence" value="ECO:0007669"/>
    <property type="project" value="InterPro"/>
</dbReference>
<dbReference type="FunFam" id="1.10.630.10:FF:000018">
    <property type="entry name" value="Cytochrome P450 monooxygenase"/>
    <property type="match status" value="1"/>
</dbReference>
<dbReference type="OrthoDB" id="5500002at2"/>
<dbReference type="Gene3D" id="1.10.630.10">
    <property type="entry name" value="Cytochrome P450"/>
    <property type="match status" value="1"/>
</dbReference>
<dbReference type="PANTHER" id="PTHR46696:SF1">
    <property type="entry name" value="CYTOCHROME P450 YJIB-RELATED"/>
    <property type="match status" value="1"/>
</dbReference>
<evidence type="ECO:0000256" key="3">
    <source>
        <dbReference type="ARBA" id="ARBA00022723"/>
    </source>
</evidence>
<dbReference type="Proteomes" id="UP000463857">
    <property type="component" value="Chromosome"/>
</dbReference>
<sequence>MRVSDQAFIDDPYPTFAAMRAEAPVQWSDELGMYVALSYDAVSQVLRTRTLGRIWEDFAPGSAFEQINLIHRHALLEMEPPDHTRLRRLVATAFSRGHVERLRPRVAALAAELADDVADAGSGGSAVDLLSVYAEPLPVAVIGELLGVPRDDWPLLRPWSNAIVKMYEYDRSPESDAAAEQAASEFAGYLRELAAVRRTRLGDDLISDLLRVQDADGQKVTDDELIATGILLLNAGHEATVNTTGNGLAALLQRPDQLTTVREGLSDPAVIAAAGEEMLRFDGPLQLFERTATAPTEIAGTTIEAGQKIAALLGSANHDPAVFADPAAMDVTRDPNPHVGFGLGIHFCLGAPLARVEIQTSLQTLLARFPALRLAAEPRHRPEFVIRGLEQLQVTTR</sequence>
<organism evidence="8 9">
    <name type="scientific">Epidermidibacterium keratini</name>
    <dbReference type="NCBI Taxonomy" id="1891644"/>
    <lineage>
        <taxon>Bacteria</taxon>
        <taxon>Bacillati</taxon>
        <taxon>Actinomycetota</taxon>
        <taxon>Actinomycetes</taxon>
        <taxon>Sporichthyales</taxon>
        <taxon>Sporichthyaceae</taxon>
        <taxon>Epidermidibacterium</taxon>
    </lineage>
</organism>
<dbReference type="FunCoup" id="A0A7L4YQJ3">
    <property type="interactions" value="8"/>
</dbReference>
<dbReference type="Pfam" id="PF00067">
    <property type="entry name" value="p450"/>
    <property type="match status" value="1"/>
</dbReference>
<dbReference type="AlphaFoldDB" id="A0A7L4YQJ3"/>
<evidence type="ECO:0000256" key="4">
    <source>
        <dbReference type="ARBA" id="ARBA00023002"/>
    </source>
</evidence>
<keyword evidence="4 7" id="KW-0560">Oxidoreductase</keyword>
<protein>
    <submittedName>
        <fullName evidence="8">Cytochrome P450</fullName>
    </submittedName>
</protein>
<evidence type="ECO:0000256" key="5">
    <source>
        <dbReference type="ARBA" id="ARBA00023004"/>
    </source>
</evidence>
<name>A0A7L4YQJ3_9ACTN</name>
<dbReference type="InterPro" id="IPR017972">
    <property type="entry name" value="Cyt_P450_CS"/>
</dbReference>
<evidence type="ECO:0000313" key="8">
    <source>
        <dbReference type="EMBL" id="QHC01328.1"/>
    </source>
</evidence>
<keyword evidence="2 7" id="KW-0349">Heme</keyword>
<keyword evidence="6 7" id="KW-0503">Monooxygenase</keyword>
<keyword evidence="9" id="KW-1185">Reference proteome</keyword>
<keyword evidence="5 7" id="KW-0408">Iron</keyword>
<evidence type="ECO:0000313" key="9">
    <source>
        <dbReference type="Proteomes" id="UP000463857"/>
    </source>
</evidence>
<dbReference type="InParanoid" id="A0A7L4YQJ3"/>
<gene>
    <name evidence="8" type="ORF">EK0264_14250</name>
</gene>
<proteinExistence type="inferred from homology"/>
<dbReference type="InterPro" id="IPR002397">
    <property type="entry name" value="Cyt_P450_B"/>
</dbReference>
<dbReference type="InterPro" id="IPR001128">
    <property type="entry name" value="Cyt_P450"/>
</dbReference>
<dbReference type="PROSITE" id="PS00086">
    <property type="entry name" value="CYTOCHROME_P450"/>
    <property type="match status" value="1"/>
</dbReference>
<dbReference type="RefSeq" id="WP_159546465.1">
    <property type="nucleotide sequence ID" value="NZ_CP047156.1"/>
</dbReference>
<comment type="similarity">
    <text evidence="1 7">Belongs to the cytochrome P450 family.</text>
</comment>
<evidence type="ECO:0000256" key="7">
    <source>
        <dbReference type="RuleBase" id="RU000461"/>
    </source>
</evidence>
<dbReference type="InterPro" id="IPR036396">
    <property type="entry name" value="Cyt_P450_sf"/>
</dbReference>
<dbReference type="PRINTS" id="PR00359">
    <property type="entry name" value="BP450"/>
</dbReference>